<protein>
    <recommendedName>
        <fullName evidence="3">DUF2357 domain-containing protein</fullName>
    </recommendedName>
</protein>
<organism evidence="1 2">
    <name type="scientific">Hafnia alvei</name>
    <dbReference type="NCBI Taxonomy" id="569"/>
    <lineage>
        <taxon>Bacteria</taxon>
        <taxon>Pseudomonadati</taxon>
        <taxon>Pseudomonadota</taxon>
        <taxon>Gammaproteobacteria</taxon>
        <taxon>Enterobacterales</taxon>
        <taxon>Hafniaceae</taxon>
        <taxon>Hafnia</taxon>
    </lineage>
</organism>
<reference evidence="1 2" key="1">
    <citation type="submission" date="2019-02" db="EMBL/GenBank/DDBJ databases">
        <title>Comparative genomic analysis of the Hafnia genus genomes.</title>
        <authorList>
            <person name="Zhiqiu Y."/>
            <person name="Chao Y."/>
            <person name="Yuhui D."/>
            <person name="Di H."/>
            <person name="Bin L."/>
        </authorList>
    </citation>
    <scope>NUCLEOTIDE SEQUENCE [LARGE SCALE GENOMIC DNA]</scope>
    <source>
        <strain evidence="1 2">PCM_1210</strain>
    </source>
</reference>
<evidence type="ECO:0008006" key="3">
    <source>
        <dbReference type="Google" id="ProtNLM"/>
    </source>
</evidence>
<sequence>MIKWKVFINYIDESTCLYLAHGEKIQVKETDKLVFEIYMDTEDLSIHGAPTIVVGDIPLVMVLQENVHENCYIFTSKDSITSHGARYFYNFFGESEVTLYFDNVFEEPKSVTFDILARKENALIANEMLSFLTDNLEDAITICFSRSKRGADLLGDNEHKFNKIDAINQAFDYLSSAIHLFLRERKSQIQSDMILSENGTPTGPDSVYWALTNLDKLSPANQDSVNIYFNNRGYHYDQLPKEISFENFDVYENRVINTFFISAVNFLHSLKKEYSTTVKLPQNTLNSEYVRFDHTMAKFSKMVLDVKIKEIDVLIAKASELIGIYQKVIPSKVRVFAIPRMSSYVVKHSHYKEAFSRIEKCYRSQAPDFSNNKLLLGLKNLSIIYELTSLLLLYREVESVFQTSLTVQNYRVHAESNPFGGIDAERPEGVVNNHFIFSNSEFLIDLLYEAKVYPYSANSKPGDLIDTSNTYGSALYGKHHFCPDFVMKVTSKDKGSSFTVILDAKFKDFNTIKEYDMDALTNKYLMNIHSVGDNGRVEMSSVDMLIILFAHTKSGSLLRRVAPRHCLTGQYPVFPQSTAIALHTGDVSLLHEHLLSIRKIVSGGGSIDSTT</sequence>
<gene>
    <name evidence="1" type="ORF">EYY96_05535</name>
</gene>
<evidence type="ECO:0000313" key="2">
    <source>
        <dbReference type="Proteomes" id="UP000291600"/>
    </source>
</evidence>
<dbReference type="AlphaFoldDB" id="A0ABD7Q9M1"/>
<evidence type="ECO:0000313" key="1">
    <source>
        <dbReference type="EMBL" id="TBL68627.1"/>
    </source>
</evidence>
<name>A0ABD7Q9M1_HAFAL</name>
<comment type="caution">
    <text evidence="1">The sequence shown here is derived from an EMBL/GenBank/DDBJ whole genome shotgun (WGS) entry which is preliminary data.</text>
</comment>
<dbReference type="EMBL" id="SITJ01000058">
    <property type="protein sequence ID" value="TBL68627.1"/>
    <property type="molecule type" value="Genomic_DNA"/>
</dbReference>
<proteinExistence type="predicted"/>
<dbReference type="RefSeq" id="WP_130970577.1">
    <property type="nucleotide sequence ID" value="NZ_SITJ01000058.1"/>
</dbReference>
<accession>A0ABD7Q9M1</accession>
<dbReference type="Proteomes" id="UP000291600">
    <property type="component" value="Unassembled WGS sequence"/>
</dbReference>